<dbReference type="GO" id="GO:0022627">
    <property type="term" value="C:cytosolic small ribosomal subunit"/>
    <property type="evidence" value="ECO:0007669"/>
    <property type="project" value="UniProtKB-UniRule"/>
</dbReference>
<dbReference type="Proteomes" id="UP000542342">
    <property type="component" value="Unassembled WGS sequence"/>
</dbReference>
<comment type="function">
    <text evidence="6">One of the primary rRNA binding proteins, it binds specifically to the 5'-end of 16S ribosomal RNA.</text>
</comment>
<organism evidence="9 10">
    <name type="scientific">Thermogemmata fonticola</name>
    <dbReference type="NCBI Taxonomy" id="2755323"/>
    <lineage>
        <taxon>Bacteria</taxon>
        <taxon>Pseudomonadati</taxon>
        <taxon>Planctomycetota</taxon>
        <taxon>Planctomycetia</taxon>
        <taxon>Gemmatales</taxon>
        <taxon>Gemmataceae</taxon>
        <taxon>Thermogemmata</taxon>
    </lineage>
</organism>
<gene>
    <name evidence="6 9" type="primary">rpsQ</name>
    <name evidence="9" type="ORF">H0921_06010</name>
</gene>
<dbReference type="EMBL" id="JACEFB010000002">
    <property type="protein sequence ID" value="MBA2225716.1"/>
    <property type="molecule type" value="Genomic_DNA"/>
</dbReference>
<evidence type="ECO:0000256" key="5">
    <source>
        <dbReference type="ARBA" id="ARBA00023274"/>
    </source>
</evidence>
<keyword evidence="4 6" id="KW-0689">Ribosomal protein</keyword>
<dbReference type="RefSeq" id="WP_194537114.1">
    <property type="nucleotide sequence ID" value="NZ_JACEFB010000002.1"/>
</dbReference>
<dbReference type="GO" id="GO:0019843">
    <property type="term" value="F:rRNA binding"/>
    <property type="evidence" value="ECO:0007669"/>
    <property type="project" value="UniProtKB-UniRule"/>
</dbReference>
<comment type="subunit">
    <text evidence="6">Part of the 30S ribosomal subunit.</text>
</comment>
<comment type="caution">
    <text evidence="9">The sequence shown here is derived from an EMBL/GenBank/DDBJ whole genome shotgun (WGS) entry which is preliminary data.</text>
</comment>
<dbReference type="Gene3D" id="2.40.50.140">
    <property type="entry name" value="Nucleic acid-binding proteins"/>
    <property type="match status" value="1"/>
</dbReference>
<evidence type="ECO:0000256" key="6">
    <source>
        <dbReference type="HAMAP-Rule" id="MF_01345"/>
    </source>
</evidence>
<name>A0A7V8VD17_9BACT</name>
<evidence type="ECO:0000256" key="3">
    <source>
        <dbReference type="ARBA" id="ARBA00022884"/>
    </source>
</evidence>
<evidence type="ECO:0000256" key="1">
    <source>
        <dbReference type="ARBA" id="ARBA00010254"/>
    </source>
</evidence>
<dbReference type="PANTHER" id="PTHR10744">
    <property type="entry name" value="40S RIBOSOMAL PROTEIN S11 FAMILY MEMBER"/>
    <property type="match status" value="1"/>
</dbReference>
<evidence type="ECO:0000256" key="8">
    <source>
        <dbReference type="SAM" id="MobiDB-lite"/>
    </source>
</evidence>
<sequence length="132" mass="14906">MAETNPTTSSAPTKTTGKRLLQGIVTRDKMNKTRRVEVERLVQHPRYGKYIKRRTICYVHDENNESHLGDTVEIIESRPLSRLKRWRLVRIVKKAPTRTLSHLEGAVAGSELPEPLQKTATETAASPPPQPS</sequence>
<proteinExistence type="inferred from homology"/>
<keyword evidence="10" id="KW-1185">Reference proteome</keyword>
<keyword evidence="3 6" id="KW-0694">RNA-binding</keyword>
<keyword evidence="5 6" id="KW-0687">Ribonucleoprotein</keyword>
<dbReference type="InterPro" id="IPR019979">
    <property type="entry name" value="Ribosomal_uS17_CS"/>
</dbReference>
<dbReference type="GO" id="GO:0003735">
    <property type="term" value="F:structural constituent of ribosome"/>
    <property type="evidence" value="ECO:0007669"/>
    <property type="project" value="UniProtKB-UniRule"/>
</dbReference>
<dbReference type="GO" id="GO:0006412">
    <property type="term" value="P:translation"/>
    <property type="evidence" value="ECO:0007669"/>
    <property type="project" value="UniProtKB-UniRule"/>
</dbReference>
<evidence type="ECO:0000313" key="9">
    <source>
        <dbReference type="EMBL" id="MBA2225716.1"/>
    </source>
</evidence>
<evidence type="ECO:0000313" key="10">
    <source>
        <dbReference type="Proteomes" id="UP000542342"/>
    </source>
</evidence>
<dbReference type="AlphaFoldDB" id="A0A7V8VD17"/>
<dbReference type="PANTHER" id="PTHR10744:SF1">
    <property type="entry name" value="SMALL RIBOSOMAL SUBUNIT PROTEIN US17M"/>
    <property type="match status" value="1"/>
</dbReference>
<dbReference type="NCBIfam" id="NF004123">
    <property type="entry name" value="PRK05610.1"/>
    <property type="match status" value="1"/>
</dbReference>
<dbReference type="SUPFAM" id="SSF50249">
    <property type="entry name" value="Nucleic acid-binding proteins"/>
    <property type="match status" value="1"/>
</dbReference>
<dbReference type="InterPro" id="IPR019984">
    <property type="entry name" value="Ribosomal_uS17_bact/chlr"/>
</dbReference>
<protein>
    <recommendedName>
        <fullName evidence="6">Small ribosomal subunit protein uS17</fullName>
    </recommendedName>
</protein>
<dbReference type="InterPro" id="IPR012340">
    <property type="entry name" value="NA-bd_OB-fold"/>
</dbReference>
<dbReference type="InterPro" id="IPR000266">
    <property type="entry name" value="Ribosomal_uS17"/>
</dbReference>
<feature type="region of interest" description="Disordered" evidence="8">
    <location>
        <begin position="103"/>
        <end position="132"/>
    </location>
</feature>
<evidence type="ECO:0000256" key="4">
    <source>
        <dbReference type="ARBA" id="ARBA00022980"/>
    </source>
</evidence>
<dbReference type="PRINTS" id="PR00973">
    <property type="entry name" value="RIBOSOMALS17"/>
</dbReference>
<reference evidence="9 10" key="1">
    <citation type="submission" date="2020-07" db="EMBL/GenBank/DDBJ databases">
        <title>Thermogemmata thermophila gen. nov., sp. nov., a novel moderate thermophilic planctomycete from a Kamchatka hot spring.</title>
        <authorList>
            <person name="Elcheninov A.G."/>
            <person name="Podosokorskaya O.A."/>
            <person name="Kovaleva O.L."/>
            <person name="Novikov A."/>
            <person name="Bonch-Osmolovskaya E.A."/>
            <person name="Toshchakov S.V."/>
            <person name="Kublanov I.V."/>
        </authorList>
    </citation>
    <scope>NUCLEOTIDE SEQUENCE [LARGE SCALE GENOMIC DNA]</scope>
    <source>
        <strain evidence="9 10">2918</strain>
    </source>
</reference>
<dbReference type="HAMAP" id="MF_01345_B">
    <property type="entry name" value="Ribosomal_uS17_B"/>
    <property type="match status" value="1"/>
</dbReference>
<dbReference type="CDD" id="cd00364">
    <property type="entry name" value="Ribosomal_uS17"/>
    <property type="match status" value="1"/>
</dbReference>
<comment type="similarity">
    <text evidence="1 6 7">Belongs to the universal ribosomal protein uS17 family.</text>
</comment>
<accession>A0A7V8VD17</accession>
<evidence type="ECO:0000256" key="2">
    <source>
        <dbReference type="ARBA" id="ARBA00022730"/>
    </source>
</evidence>
<dbReference type="Pfam" id="PF00366">
    <property type="entry name" value="Ribosomal_S17"/>
    <property type="match status" value="1"/>
</dbReference>
<evidence type="ECO:0000256" key="7">
    <source>
        <dbReference type="RuleBase" id="RU003872"/>
    </source>
</evidence>
<dbReference type="PROSITE" id="PS00056">
    <property type="entry name" value="RIBOSOMAL_S17"/>
    <property type="match status" value="1"/>
</dbReference>
<keyword evidence="2 6" id="KW-0699">rRNA-binding</keyword>
<dbReference type="NCBIfam" id="TIGR03635">
    <property type="entry name" value="uS17_bact"/>
    <property type="match status" value="1"/>
</dbReference>